<dbReference type="PANTHER" id="PTHR14155">
    <property type="entry name" value="RING FINGER DOMAIN-CONTAINING"/>
    <property type="match status" value="1"/>
</dbReference>
<keyword evidence="5" id="KW-0808">Transferase</keyword>
<comment type="subcellular location">
    <subcellularLocation>
        <location evidence="2">Membrane</location>
        <topology evidence="2">Single-pass membrane protein</topology>
    </subcellularLocation>
</comment>
<feature type="transmembrane region" description="Helical" evidence="16">
    <location>
        <begin position="73"/>
        <end position="92"/>
    </location>
</feature>
<name>A0A9Q0HHL9_9MAGN</name>
<evidence type="ECO:0000256" key="16">
    <source>
        <dbReference type="SAM" id="Phobius"/>
    </source>
</evidence>
<dbReference type="SUPFAM" id="SSF57850">
    <property type="entry name" value="RING/U-box"/>
    <property type="match status" value="1"/>
</dbReference>
<gene>
    <name evidence="18" type="ORF">NE237_023773</name>
</gene>
<dbReference type="FunFam" id="3.30.40.10:FF:000187">
    <property type="entry name" value="E3 ubiquitin-protein ligase ATL6"/>
    <property type="match status" value="1"/>
</dbReference>
<reference evidence="18" key="1">
    <citation type="journal article" date="2023" name="Plant J.">
        <title>The genome of the king protea, Protea cynaroides.</title>
        <authorList>
            <person name="Chang J."/>
            <person name="Duong T.A."/>
            <person name="Schoeman C."/>
            <person name="Ma X."/>
            <person name="Roodt D."/>
            <person name="Barker N."/>
            <person name="Li Z."/>
            <person name="Van de Peer Y."/>
            <person name="Mizrachi E."/>
        </authorList>
    </citation>
    <scope>NUCLEOTIDE SEQUENCE</scope>
    <source>
        <tissue evidence="18">Young leaves</tissue>
    </source>
</reference>
<evidence type="ECO:0000256" key="10">
    <source>
        <dbReference type="ARBA" id="ARBA00022833"/>
    </source>
</evidence>
<evidence type="ECO:0000256" key="15">
    <source>
        <dbReference type="SAM" id="MobiDB-lite"/>
    </source>
</evidence>
<dbReference type="InterPro" id="IPR001841">
    <property type="entry name" value="Znf_RING"/>
</dbReference>
<dbReference type="SMART" id="SM00184">
    <property type="entry name" value="RING"/>
    <property type="match status" value="1"/>
</dbReference>
<keyword evidence="7" id="KW-0479">Metal-binding</keyword>
<dbReference type="PANTHER" id="PTHR14155:SF263">
    <property type="entry name" value="E3 UBIQUITIN-PROTEIN LIGASE ATL6"/>
    <property type="match status" value="1"/>
</dbReference>
<dbReference type="InterPro" id="IPR013083">
    <property type="entry name" value="Znf_RING/FYVE/PHD"/>
</dbReference>
<dbReference type="Pfam" id="PF13639">
    <property type="entry name" value="zf-RING_2"/>
    <property type="match status" value="1"/>
</dbReference>
<evidence type="ECO:0000259" key="17">
    <source>
        <dbReference type="PROSITE" id="PS50089"/>
    </source>
</evidence>
<keyword evidence="8 14" id="KW-0863">Zinc-finger</keyword>
<sequence length="401" mass="44392">MANQTKQKQKQKQSHRSILDMFRCNPLTHHGVTYICLFLLFRSLPFAAAQTIIQSPPMDTYSYNSDISPSMLIVLVVLITALFFLGLFLIYIRQCTESSGGVSLRGTGGLSRRANRGLDPAVIATFPTFAYADVKGLKLGKGALECAVCLNEFEDEETLRLLPKCDHVFHPECIDAWLSKRTTCPVCRANLLPEEGDETPAIAVPVQVTEGSNSDGEIVRTETGEADNRQLTVNVVSEEPLLMAGAPEVIIASPMLKRPARSRSLKGKLGRFPRSHSTGHLLVQRGEDVERFTLRLPDGVRRQLMNKRQLKRTTSMRGEMGEKPEGWVFSMTPPFFMRGFFVRSPKVTADGDVTSTPTSPLPKTFRSLCLSPRLSPFRGRVPQTDGTGPSSPSTRPVQRLS</sequence>
<keyword evidence="11 16" id="KW-1133">Transmembrane helix</keyword>
<evidence type="ECO:0000256" key="1">
    <source>
        <dbReference type="ARBA" id="ARBA00000900"/>
    </source>
</evidence>
<dbReference type="Proteomes" id="UP001141806">
    <property type="component" value="Unassembled WGS sequence"/>
</dbReference>
<feature type="domain" description="RING-type" evidence="17">
    <location>
        <begin position="146"/>
        <end position="188"/>
    </location>
</feature>
<dbReference type="OrthoDB" id="8062037at2759"/>
<evidence type="ECO:0000256" key="4">
    <source>
        <dbReference type="ARBA" id="ARBA00012483"/>
    </source>
</evidence>
<evidence type="ECO:0000256" key="13">
    <source>
        <dbReference type="ARBA" id="ARBA00024209"/>
    </source>
</evidence>
<comment type="similarity">
    <text evidence="13">Belongs to the RING-type zinc finger family. ATL subfamily.</text>
</comment>
<dbReference type="AlphaFoldDB" id="A0A9Q0HHL9"/>
<protein>
    <recommendedName>
        <fullName evidence="4">RING-type E3 ubiquitin transferase</fullName>
        <ecNumber evidence="4">2.3.2.27</ecNumber>
    </recommendedName>
</protein>
<comment type="catalytic activity">
    <reaction evidence="1">
        <text>S-ubiquitinyl-[E2 ubiquitin-conjugating enzyme]-L-cysteine + [acceptor protein]-L-lysine = [E2 ubiquitin-conjugating enzyme]-L-cysteine + N(6)-ubiquitinyl-[acceptor protein]-L-lysine.</text>
        <dbReference type="EC" id="2.3.2.27"/>
    </reaction>
</comment>
<dbReference type="EC" id="2.3.2.27" evidence="4"/>
<keyword evidence="19" id="KW-1185">Reference proteome</keyword>
<evidence type="ECO:0000256" key="11">
    <source>
        <dbReference type="ARBA" id="ARBA00022989"/>
    </source>
</evidence>
<keyword evidence="10" id="KW-0862">Zinc</keyword>
<accession>A0A9Q0HHL9</accession>
<dbReference type="GO" id="GO:0061630">
    <property type="term" value="F:ubiquitin protein ligase activity"/>
    <property type="evidence" value="ECO:0007669"/>
    <property type="project" value="UniProtKB-EC"/>
</dbReference>
<comment type="pathway">
    <text evidence="3">Protein modification; protein ubiquitination.</text>
</comment>
<feature type="compositionally biased region" description="Polar residues" evidence="15">
    <location>
        <begin position="384"/>
        <end position="401"/>
    </location>
</feature>
<keyword evidence="12 16" id="KW-0472">Membrane</keyword>
<dbReference type="EMBL" id="JAMYWD010000008">
    <property type="protein sequence ID" value="KAJ4963834.1"/>
    <property type="molecule type" value="Genomic_DNA"/>
</dbReference>
<evidence type="ECO:0000256" key="14">
    <source>
        <dbReference type="PROSITE-ProRule" id="PRU00175"/>
    </source>
</evidence>
<dbReference type="Gene3D" id="3.30.40.10">
    <property type="entry name" value="Zinc/RING finger domain, C3HC4 (zinc finger)"/>
    <property type="match status" value="1"/>
</dbReference>
<organism evidence="18 19">
    <name type="scientific">Protea cynaroides</name>
    <dbReference type="NCBI Taxonomy" id="273540"/>
    <lineage>
        <taxon>Eukaryota</taxon>
        <taxon>Viridiplantae</taxon>
        <taxon>Streptophyta</taxon>
        <taxon>Embryophyta</taxon>
        <taxon>Tracheophyta</taxon>
        <taxon>Spermatophyta</taxon>
        <taxon>Magnoliopsida</taxon>
        <taxon>Proteales</taxon>
        <taxon>Proteaceae</taxon>
        <taxon>Protea</taxon>
    </lineage>
</organism>
<keyword evidence="6 16" id="KW-0812">Transmembrane</keyword>
<dbReference type="InterPro" id="IPR053238">
    <property type="entry name" value="RING-H2_zinc_finger"/>
</dbReference>
<dbReference type="GO" id="GO:0008270">
    <property type="term" value="F:zinc ion binding"/>
    <property type="evidence" value="ECO:0007669"/>
    <property type="project" value="UniProtKB-KW"/>
</dbReference>
<feature type="transmembrane region" description="Helical" evidence="16">
    <location>
        <begin position="31"/>
        <end position="53"/>
    </location>
</feature>
<comment type="caution">
    <text evidence="18">The sequence shown here is derived from an EMBL/GenBank/DDBJ whole genome shotgun (WGS) entry which is preliminary data.</text>
</comment>
<evidence type="ECO:0000256" key="7">
    <source>
        <dbReference type="ARBA" id="ARBA00022723"/>
    </source>
</evidence>
<evidence type="ECO:0000256" key="8">
    <source>
        <dbReference type="ARBA" id="ARBA00022771"/>
    </source>
</evidence>
<evidence type="ECO:0000256" key="6">
    <source>
        <dbReference type="ARBA" id="ARBA00022692"/>
    </source>
</evidence>
<evidence type="ECO:0000256" key="2">
    <source>
        <dbReference type="ARBA" id="ARBA00004167"/>
    </source>
</evidence>
<dbReference type="PROSITE" id="PS50089">
    <property type="entry name" value="ZF_RING_2"/>
    <property type="match status" value="1"/>
</dbReference>
<evidence type="ECO:0000313" key="19">
    <source>
        <dbReference type="Proteomes" id="UP001141806"/>
    </source>
</evidence>
<dbReference type="GO" id="GO:0016020">
    <property type="term" value="C:membrane"/>
    <property type="evidence" value="ECO:0007669"/>
    <property type="project" value="UniProtKB-SubCell"/>
</dbReference>
<evidence type="ECO:0000256" key="5">
    <source>
        <dbReference type="ARBA" id="ARBA00022679"/>
    </source>
</evidence>
<dbReference type="CDD" id="cd16461">
    <property type="entry name" value="RING-H2_EL5-like"/>
    <property type="match status" value="1"/>
</dbReference>
<keyword evidence="9" id="KW-0833">Ubl conjugation pathway</keyword>
<evidence type="ECO:0000256" key="9">
    <source>
        <dbReference type="ARBA" id="ARBA00022786"/>
    </source>
</evidence>
<proteinExistence type="inferred from homology"/>
<evidence type="ECO:0000256" key="12">
    <source>
        <dbReference type="ARBA" id="ARBA00023136"/>
    </source>
</evidence>
<feature type="region of interest" description="Disordered" evidence="15">
    <location>
        <begin position="372"/>
        <end position="401"/>
    </location>
</feature>
<evidence type="ECO:0000256" key="3">
    <source>
        <dbReference type="ARBA" id="ARBA00004906"/>
    </source>
</evidence>
<evidence type="ECO:0000313" key="18">
    <source>
        <dbReference type="EMBL" id="KAJ4963834.1"/>
    </source>
</evidence>